<evidence type="ECO:0000256" key="1">
    <source>
        <dbReference type="ARBA" id="ARBA00010040"/>
    </source>
</evidence>
<evidence type="ECO:0000256" key="4">
    <source>
        <dbReference type="ARBA" id="ARBA00022825"/>
    </source>
</evidence>
<dbReference type="GO" id="GO:0006508">
    <property type="term" value="P:proteolysis"/>
    <property type="evidence" value="ECO:0007669"/>
    <property type="project" value="UniProtKB-KW"/>
</dbReference>
<proteinExistence type="inferred from homology"/>
<dbReference type="EC" id="3.4.14.-" evidence="6"/>
<dbReference type="SUPFAM" id="SSF53474">
    <property type="entry name" value="alpha/beta-Hydrolases"/>
    <property type="match status" value="1"/>
</dbReference>
<keyword evidence="3 6" id="KW-0378">Hydrolase</keyword>
<evidence type="ECO:0000259" key="5">
    <source>
        <dbReference type="Pfam" id="PF00326"/>
    </source>
</evidence>
<reference evidence="6" key="1">
    <citation type="submission" date="2019-08" db="EMBL/GenBank/DDBJ databases">
        <authorList>
            <person name="Kucharzyk K."/>
            <person name="Murdoch R.W."/>
            <person name="Higgins S."/>
            <person name="Loffler F."/>
        </authorList>
    </citation>
    <scope>NUCLEOTIDE SEQUENCE</scope>
</reference>
<evidence type="ECO:0000256" key="3">
    <source>
        <dbReference type="ARBA" id="ARBA00022801"/>
    </source>
</evidence>
<dbReference type="SUPFAM" id="SSF82171">
    <property type="entry name" value="DPP6 N-terminal domain-like"/>
    <property type="match status" value="1"/>
</dbReference>
<dbReference type="InterPro" id="IPR011659">
    <property type="entry name" value="WD40"/>
</dbReference>
<dbReference type="InterPro" id="IPR011042">
    <property type="entry name" value="6-blade_b-propeller_TolB-like"/>
</dbReference>
<dbReference type="InterPro" id="IPR029058">
    <property type="entry name" value="AB_hydrolase_fold"/>
</dbReference>
<evidence type="ECO:0000256" key="2">
    <source>
        <dbReference type="ARBA" id="ARBA00022670"/>
    </source>
</evidence>
<dbReference type="Pfam" id="PF07676">
    <property type="entry name" value="PD40"/>
    <property type="match status" value="5"/>
</dbReference>
<gene>
    <name evidence="6" type="primary">dpp5_8</name>
    <name evidence="6" type="ORF">SDC9_86563</name>
</gene>
<protein>
    <submittedName>
        <fullName evidence="6">Dipeptidyl-peptidase 5</fullName>
        <ecNumber evidence="6">3.4.14.-</ecNumber>
    </submittedName>
</protein>
<keyword evidence="2" id="KW-0645">Protease</keyword>
<dbReference type="EMBL" id="VSSQ01008814">
    <property type="protein sequence ID" value="MPM39927.1"/>
    <property type="molecule type" value="Genomic_DNA"/>
</dbReference>
<dbReference type="Gene3D" id="3.40.50.1820">
    <property type="entry name" value="alpha/beta hydrolase"/>
    <property type="match status" value="1"/>
</dbReference>
<accession>A0A644ZGT3</accession>
<name>A0A644ZGT3_9ZZZZ</name>
<dbReference type="GO" id="GO:0004252">
    <property type="term" value="F:serine-type endopeptidase activity"/>
    <property type="evidence" value="ECO:0007669"/>
    <property type="project" value="TreeGrafter"/>
</dbReference>
<sequence>MLTGENQANSTPRWAPDASYIAFNSSRSGSNQIWLLSSEGGEARQLTKFSRALTLISWSPDGSKLLASCKCKPSDFSDKKEEVSDVKVITKMHYKMNGAGFHDDRNTHLFVVNSITGEVQQLTDGEFDHGSATWSPDSKKVLFAAKRFEDAEMVPFNDLYTVDVETKQILKITTVRGQYTAPVYSPDGSKIAYYGHMCEYGSATLDKLFSIPAEGGQPTLLTENFDFSVGNAVGSDMTSASEMRPIWSLDQKKLYFSATTGGVCRLFQVCAEGGSPKGLSCDQKVLYGYSFHLESEKVVLMYNQPSNMGDLFQFSLTDHSETQITHVNQAWYDEVSVSLPEHYAFTADNGATIEGWLLKPYSFQEGKKYPMVLQIHGGPHVAYGLTFNHEMQVLCGMGFAVLYTNPQGSLGYGQVFNNQTHHDWGGQDYRDLMLAVDKALEKWTWLDETRLGVTGGSYGGYMTNWMLGHTNRFKAAVTLRSTSNRFSMFGTSDVGYNNGNFEFDGKPWINYEHYLKHSPIMYVENIQTPVLIIHSEQDYRCPIEQGEQFFTALKFLKKEAVFVRFPNENHELSRSGQPNHRIERLQHLTNWFITHIEV</sequence>
<comment type="caution">
    <text evidence="6">The sequence shown here is derived from an EMBL/GenBank/DDBJ whole genome shotgun (WGS) entry which is preliminary data.</text>
</comment>
<evidence type="ECO:0000313" key="6">
    <source>
        <dbReference type="EMBL" id="MPM39927.1"/>
    </source>
</evidence>
<dbReference type="PANTHER" id="PTHR42776">
    <property type="entry name" value="SERINE PEPTIDASE S9 FAMILY MEMBER"/>
    <property type="match status" value="1"/>
</dbReference>
<organism evidence="6">
    <name type="scientific">bioreactor metagenome</name>
    <dbReference type="NCBI Taxonomy" id="1076179"/>
    <lineage>
        <taxon>unclassified sequences</taxon>
        <taxon>metagenomes</taxon>
        <taxon>ecological metagenomes</taxon>
    </lineage>
</organism>
<dbReference type="FunFam" id="3.40.50.1820:FF:000028">
    <property type="entry name" value="S9 family peptidase"/>
    <property type="match status" value="1"/>
</dbReference>
<feature type="domain" description="Peptidase S9 prolyl oligopeptidase catalytic" evidence="5">
    <location>
        <begin position="386"/>
        <end position="596"/>
    </location>
</feature>
<dbReference type="Gene3D" id="2.120.10.30">
    <property type="entry name" value="TolB, C-terminal domain"/>
    <property type="match status" value="2"/>
</dbReference>
<dbReference type="Pfam" id="PF00326">
    <property type="entry name" value="Peptidase_S9"/>
    <property type="match status" value="1"/>
</dbReference>
<dbReference type="AlphaFoldDB" id="A0A644ZGT3"/>
<dbReference type="PANTHER" id="PTHR42776:SF27">
    <property type="entry name" value="DIPEPTIDYL PEPTIDASE FAMILY MEMBER 6"/>
    <property type="match status" value="1"/>
</dbReference>
<keyword evidence="4" id="KW-0720">Serine protease</keyword>
<comment type="similarity">
    <text evidence="1">Belongs to the peptidase S9C family.</text>
</comment>
<dbReference type="InterPro" id="IPR001375">
    <property type="entry name" value="Peptidase_S9_cat"/>
</dbReference>